<keyword evidence="4" id="KW-0274">FAD</keyword>
<dbReference type="STRING" id="469383.Cwoe_4754"/>
<dbReference type="InterPro" id="IPR016166">
    <property type="entry name" value="FAD-bd_PCMH"/>
</dbReference>
<proteinExistence type="inferred from homology"/>
<dbReference type="eggNOG" id="COG0277">
    <property type="taxonomic scope" value="Bacteria"/>
</dbReference>
<comment type="cofactor">
    <cofactor evidence="1">
        <name>FAD</name>
        <dbReference type="ChEBI" id="CHEBI:57692"/>
    </cofactor>
</comment>
<reference evidence="8" key="2">
    <citation type="submission" date="2010-01" db="EMBL/GenBank/DDBJ databases">
        <title>The complete genome of Conexibacter woesei DSM 14684.</title>
        <authorList>
            <consortium name="US DOE Joint Genome Institute (JGI-PGF)"/>
            <person name="Lucas S."/>
            <person name="Copeland A."/>
            <person name="Lapidus A."/>
            <person name="Glavina del Rio T."/>
            <person name="Dalin E."/>
            <person name="Tice H."/>
            <person name="Bruce D."/>
            <person name="Goodwin L."/>
            <person name="Pitluck S."/>
            <person name="Kyrpides N."/>
            <person name="Mavromatis K."/>
            <person name="Ivanova N."/>
            <person name="Mikhailova N."/>
            <person name="Chertkov O."/>
            <person name="Brettin T."/>
            <person name="Detter J.C."/>
            <person name="Han C."/>
            <person name="Larimer F."/>
            <person name="Land M."/>
            <person name="Hauser L."/>
            <person name="Markowitz V."/>
            <person name="Cheng J.-F."/>
            <person name="Hugenholtz P."/>
            <person name="Woyke T."/>
            <person name="Wu D."/>
            <person name="Pukall R."/>
            <person name="Steenblock K."/>
            <person name="Schneider S."/>
            <person name="Klenk H.-P."/>
            <person name="Eisen J.A."/>
        </authorList>
    </citation>
    <scope>NUCLEOTIDE SEQUENCE [LARGE SCALE GENOMIC DNA]</scope>
    <source>
        <strain evidence="8">DSM 14684 / CIP 108061 / JCM 11494 / NBRC 100937 / ID131577</strain>
    </source>
</reference>
<evidence type="ECO:0000256" key="2">
    <source>
        <dbReference type="ARBA" id="ARBA00005466"/>
    </source>
</evidence>
<dbReference type="OrthoDB" id="9775082at2"/>
<dbReference type="Gene3D" id="3.40.462.20">
    <property type="match status" value="1"/>
</dbReference>
<dbReference type="PANTHER" id="PTHR42973">
    <property type="entry name" value="BINDING OXIDOREDUCTASE, PUTATIVE (AFU_ORTHOLOGUE AFUA_1G17690)-RELATED"/>
    <property type="match status" value="1"/>
</dbReference>
<dbReference type="RefSeq" id="WP_012936218.1">
    <property type="nucleotide sequence ID" value="NC_013739.1"/>
</dbReference>
<dbReference type="EMBL" id="CP001854">
    <property type="protein sequence ID" value="ADB53167.1"/>
    <property type="molecule type" value="Genomic_DNA"/>
</dbReference>
<dbReference type="Gene3D" id="3.30.43.10">
    <property type="entry name" value="Uridine Diphospho-n-acetylenolpyruvylglucosamine Reductase, domain 2"/>
    <property type="match status" value="1"/>
</dbReference>
<keyword evidence="8" id="KW-1185">Reference proteome</keyword>
<keyword evidence="3" id="KW-0285">Flavoprotein</keyword>
<evidence type="ECO:0000313" key="7">
    <source>
        <dbReference type="EMBL" id="ADB53167.1"/>
    </source>
</evidence>
<evidence type="ECO:0000256" key="4">
    <source>
        <dbReference type="ARBA" id="ARBA00022827"/>
    </source>
</evidence>
<dbReference type="Proteomes" id="UP000008229">
    <property type="component" value="Chromosome"/>
</dbReference>
<dbReference type="SUPFAM" id="SSF56176">
    <property type="entry name" value="FAD-binding/transporter-associated domain-like"/>
    <property type="match status" value="1"/>
</dbReference>
<dbReference type="InterPro" id="IPR016169">
    <property type="entry name" value="FAD-bd_PCMH_sub2"/>
</dbReference>
<protein>
    <submittedName>
        <fullName evidence="7">FAD linked oxidase domain protein</fullName>
    </submittedName>
</protein>
<dbReference type="PROSITE" id="PS51387">
    <property type="entry name" value="FAD_PCMH"/>
    <property type="match status" value="1"/>
</dbReference>
<dbReference type="HOGENOM" id="CLU_018354_10_0_11"/>
<evidence type="ECO:0000259" key="6">
    <source>
        <dbReference type="PROSITE" id="PS51387"/>
    </source>
</evidence>
<evidence type="ECO:0000256" key="3">
    <source>
        <dbReference type="ARBA" id="ARBA00022630"/>
    </source>
</evidence>
<dbReference type="AlphaFoldDB" id="D3FA72"/>
<evidence type="ECO:0000313" key="8">
    <source>
        <dbReference type="Proteomes" id="UP000008229"/>
    </source>
</evidence>
<accession>D3FA72</accession>
<dbReference type="InterPro" id="IPR006094">
    <property type="entry name" value="Oxid_FAD_bind_N"/>
</dbReference>
<feature type="domain" description="FAD-binding PCMH-type" evidence="6">
    <location>
        <begin position="45"/>
        <end position="213"/>
    </location>
</feature>
<dbReference type="InterPro" id="IPR016167">
    <property type="entry name" value="FAD-bd_PCMH_sub1"/>
</dbReference>
<dbReference type="KEGG" id="cwo:Cwoe_4754"/>
<keyword evidence="5" id="KW-0560">Oxidoreductase</keyword>
<sequence length="467" mass="48090">MHATPSLPTAAATDLDALRAQLGGAVATPGDASYDALRASWNLTFDQRPALVVEAADGDDVVAALRFADAHDLAVTVQSTGHGAGQTCDGGLLVRTGRLREVAVDAAARTLRVGAGARWTDVIPHTAPHGLAPLVGFNAHVGVAGYTLGGGLGWLGRTHGLAVDSVRALDVVLPDATRVRATAETEAELFWGLRGGGSNFGVVVALELELVAAPELFGGMVLYPGARAAEVIAAYAEWIATVPDEVTSNCAVIRIPPAPAVPEPLRGLTVVAIGACVLGGAARAQELLAPVRSLGDPVVDMMRPLAPGDLGEVAMDPVDPMPAAGHAELVRALTPELQALLASMAEGERPLAIVEVRHLGAAIARAGTTTPLAPLDGELMFHVEAATPPGPAGEAARAAVAELAATLKPHATGAMLPSFLGEIETGPARIAQAYTPQSRPRLAELKRTCDPGDRFRFGRPIPRDWAD</sequence>
<evidence type="ECO:0000256" key="1">
    <source>
        <dbReference type="ARBA" id="ARBA00001974"/>
    </source>
</evidence>
<reference evidence="7 8" key="1">
    <citation type="journal article" date="2010" name="Stand. Genomic Sci.">
        <title>Complete genome sequence of Conexibacter woesei type strain (ID131577).</title>
        <authorList>
            <person name="Pukall R."/>
            <person name="Lapidus A."/>
            <person name="Glavina Del Rio T."/>
            <person name="Copeland A."/>
            <person name="Tice H."/>
            <person name="Cheng J.-F."/>
            <person name="Lucas S."/>
            <person name="Chen F."/>
            <person name="Nolan M."/>
            <person name="Bruce D."/>
            <person name="Goodwin L."/>
            <person name="Pitluck S."/>
            <person name="Mavromatis K."/>
            <person name="Ivanova N."/>
            <person name="Ovchinnikova G."/>
            <person name="Pati A."/>
            <person name="Chen A."/>
            <person name="Palaniappan K."/>
            <person name="Land M."/>
            <person name="Hauser L."/>
            <person name="Chang Y.-J."/>
            <person name="Jeffries C.D."/>
            <person name="Chain P."/>
            <person name="Meincke L."/>
            <person name="Sims D."/>
            <person name="Brettin T."/>
            <person name="Detter J.C."/>
            <person name="Rohde M."/>
            <person name="Goeker M."/>
            <person name="Bristow J."/>
            <person name="Eisen J.A."/>
            <person name="Markowitz V."/>
            <person name="Kyrpides N.C."/>
            <person name="Klenk H.-P."/>
            <person name="Hugenholtz P."/>
        </authorList>
    </citation>
    <scope>NUCLEOTIDE SEQUENCE [LARGE SCALE GENOMIC DNA]</scope>
    <source>
        <strain evidence="8">DSM 14684 / CIP 108061 / JCM 11494 / NBRC 100937 / ID131577</strain>
    </source>
</reference>
<name>D3FA72_CONWI</name>
<dbReference type="Pfam" id="PF01565">
    <property type="entry name" value="FAD_binding_4"/>
    <property type="match status" value="1"/>
</dbReference>
<gene>
    <name evidence="7" type="ordered locus">Cwoe_4754</name>
</gene>
<dbReference type="GO" id="GO:0016491">
    <property type="term" value="F:oxidoreductase activity"/>
    <property type="evidence" value="ECO:0007669"/>
    <property type="project" value="UniProtKB-KW"/>
</dbReference>
<dbReference type="PROSITE" id="PS00862">
    <property type="entry name" value="OX2_COVAL_FAD"/>
    <property type="match status" value="1"/>
</dbReference>
<comment type="similarity">
    <text evidence="2">Belongs to the oxygen-dependent FAD-linked oxidoreductase family.</text>
</comment>
<dbReference type="InterPro" id="IPR006093">
    <property type="entry name" value="Oxy_OxRdtase_FAD_BS"/>
</dbReference>
<dbReference type="GO" id="GO:0071949">
    <property type="term" value="F:FAD binding"/>
    <property type="evidence" value="ECO:0007669"/>
    <property type="project" value="InterPro"/>
</dbReference>
<dbReference type="InterPro" id="IPR036318">
    <property type="entry name" value="FAD-bd_PCMH-like_sf"/>
</dbReference>
<dbReference type="Gene3D" id="3.30.465.10">
    <property type="match status" value="1"/>
</dbReference>
<evidence type="ECO:0000256" key="5">
    <source>
        <dbReference type="ARBA" id="ARBA00023002"/>
    </source>
</evidence>
<organism evidence="7 8">
    <name type="scientific">Conexibacter woesei (strain DSM 14684 / CCUG 47730 / CIP 108061 / JCM 11494 / NBRC 100937 / ID131577)</name>
    <dbReference type="NCBI Taxonomy" id="469383"/>
    <lineage>
        <taxon>Bacteria</taxon>
        <taxon>Bacillati</taxon>
        <taxon>Actinomycetota</taxon>
        <taxon>Thermoleophilia</taxon>
        <taxon>Solirubrobacterales</taxon>
        <taxon>Conexibacteraceae</taxon>
        <taxon>Conexibacter</taxon>
    </lineage>
</organism>
<dbReference type="InterPro" id="IPR050416">
    <property type="entry name" value="FAD-linked_Oxidoreductase"/>
</dbReference>
<dbReference type="PANTHER" id="PTHR42973:SF39">
    <property type="entry name" value="FAD-BINDING PCMH-TYPE DOMAIN-CONTAINING PROTEIN"/>
    <property type="match status" value="1"/>
</dbReference>